<dbReference type="KEGG" id="bbes:BESB_007770"/>
<feature type="region of interest" description="Disordered" evidence="1">
    <location>
        <begin position="1972"/>
        <end position="2012"/>
    </location>
</feature>
<gene>
    <name evidence="2" type="ORF">BESB_007770</name>
</gene>
<dbReference type="STRING" id="94643.A0A2A9MKC6"/>
<feature type="region of interest" description="Disordered" evidence="1">
    <location>
        <begin position="1382"/>
        <end position="1451"/>
    </location>
</feature>
<feature type="region of interest" description="Disordered" evidence="1">
    <location>
        <begin position="2438"/>
        <end position="2476"/>
    </location>
</feature>
<feature type="compositionally biased region" description="Low complexity" evidence="1">
    <location>
        <begin position="14"/>
        <end position="29"/>
    </location>
</feature>
<feature type="region of interest" description="Disordered" evidence="1">
    <location>
        <begin position="2522"/>
        <end position="2543"/>
    </location>
</feature>
<feature type="compositionally biased region" description="Polar residues" evidence="1">
    <location>
        <begin position="2818"/>
        <end position="2833"/>
    </location>
</feature>
<dbReference type="EMBL" id="NWUJ01000001">
    <property type="protein sequence ID" value="PFH38435.1"/>
    <property type="molecule type" value="Genomic_DNA"/>
</dbReference>
<feature type="compositionally biased region" description="Basic and acidic residues" evidence="1">
    <location>
        <begin position="32"/>
        <end position="42"/>
    </location>
</feature>
<feature type="region of interest" description="Disordered" evidence="1">
    <location>
        <begin position="3964"/>
        <end position="3983"/>
    </location>
</feature>
<comment type="caution">
    <text evidence="2">The sequence shown here is derived from an EMBL/GenBank/DDBJ whole genome shotgun (WGS) entry which is preliminary data.</text>
</comment>
<proteinExistence type="predicted"/>
<name>A0A2A9MKC6_BESBE</name>
<accession>A0A2A9MKC6</accession>
<feature type="compositionally biased region" description="Basic and acidic residues" evidence="1">
    <location>
        <begin position="534"/>
        <end position="543"/>
    </location>
</feature>
<feature type="compositionally biased region" description="Acidic residues" evidence="1">
    <location>
        <begin position="2600"/>
        <end position="2615"/>
    </location>
</feature>
<feature type="region of interest" description="Disordered" evidence="1">
    <location>
        <begin position="780"/>
        <end position="874"/>
    </location>
</feature>
<evidence type="ECO:0000256" key="1">
    <source>
        <dbReference type="SAM" id="MobiDB-lite"/>
    </source>
</evidence>
<feature type="compositionally biased region" description="Basic and acidic residues" evidence="1">
    <location>
        <begin position="1391"/>
        <end position="1427"/>
    </location>
</feature>
<dbReference type="Proteomes" id="UP000224006">
    <property type="component" value="Chromosome I"/>
</dbReference>
<dbReference type="VEuPathDB" id="ToxoDB:BESB_007770"/>
<feature type="compositionally biased region" description="Basic and acidic residues" evidence="1">
    <location>
        <begin position="476"/>
        <end position="488"/>
    </location>
</feature>
<feature type="compositionally biased region" description="Basic and acidic residues" evidence="1">
    <location>
        <begin position="1440"/>
        <end position="1451"/>
    </location>
</feature>
<feature type="compositionally biased region" description="Basic and acidic residues" evidence="1">
    <location>
        <begin position="1979"/>
        <end position="2008"/>
    </location>
</feature>
<feature type="compositionally biased region" description="Basic and acidic residues" evidence="1">
    <location>
        <begin position="2114"/>
        <end position="2131"/>
    </location>
</feature>
<protein>
    <submittedName>
        <fullName evidence="2">Uncharacterized protein</fullName>
    </submittedName>
</protein>
<keyword evidence="3" id="KW-1185">Reference proteome</keyword>
<feature type="compositionally biased region" description="Basic and acidic residues" evidence="1">
    <location>
        <begin position="1921"/>
        <end position="1942"/>
    </location>
</feature>
<feature type="region of interest" description="Disordered" evidence="1">
    <location>
        <begin position="237"/>
        <end position="353"/>
    </location>
</feature>
<feature type="compositionally biased region" description="Low complexity" evidence="1">
    <location>
        <begin position="819"/>
        <end position="835"/>
    </location>
</feature>
<feature type="compositionally biased region" description="Basic and acidic residues" evidence="1">
    <location>
        <begin position="556"/>
        <end position="565"/>
    </location>
</feature>
<feature type="compositionally biased region" description="Acidic residues" evidence="1">
    <location>
        <begin position="1428"/>
        <end position="1439"/>
    </location>
</feature>
<feature type="compositionally biased region" description="Basic and acidic residues" evidence="1">
    <location>
        <begin position="3281"/>
        <end position="3329"/>
    </location>
</feature>
<dbReference type="GeneID" id="40305839"/>
<feature type="compositionally biased region" description="Low complexity" evidence="1">
    <location>
        <begin position="311"/>
        <end position="346"/>
    </location>
</feature>
<feature type="region of interest" description="Disordered" evidence="1">
    <location>
        <begin position="1479"/>
        <end position="1507"/>
    </location>
</feature>
<feature type="region of interest" description="Disordered" evidence="1">
    <location>
        <begin position="2338"/>
        <end position="2376"/>
    </location>
</feature>
<feature type="region of interest" description="Disordered" evidence="1">
    <location>
        <begin position="1529"/>
        <end position="1548"/>
    </location>
</feature>
<feature type="compositionally biased region" description="Low complexity" evidence="1">
    <location>
        <begin position="130"/>
        <end position="140"/>
    </location>
</feature>
<evidence type="ECO:0000313" key="3">
    <source>
        <dbReference type="Proteomes" id="UP000224006"/>
    </source>
</evidence>
<feature type="region of interest" description="Disordered" evidence="1">
    <location>
        <begin position="2818"/>
        <end position="2844"/>
    </location>
</feature>
<feature type="compositionally biased region" description="Basic and acidic residues" evidence="1">
    <location>
        <begin position="3368"/>
        <end position="3380"/>
    </location>
</feature>
<feature type="compositionally biased region" description="Basic residues" evidence="1">
    <location>
        <begin position="749"/>
        <end position="763"/>
    </location>
</feature>
<feature type="compositionally biased region" description="Acidic residues" evidence="1">
    <location>
        <begin position="2342"/>
        <end position="2366"/>
    </location>
</feature>
<feature type="region of interest" description="Disordered" evidence="1">
    <location>
        <begin position="476"/>
        <end position="607"/>
    </location>
</feature>
<feature type="compositionally biased region" description="Acidic residues" evidence="1">
    <location>
        <begin position="507"/>
        <end position="521"/>
    </location>
</feature>
<feature type="compositionally biased region" description="Basic and acidic residues" evidence="1">
    <location>
        <begin position="3336"/>
        <end position="3358"/>
    </location>
</feature>
<feature type="compositionally biased region" description="Basic and acidic residues" evidence="1">
    <location>
        <begin position="2922"/>
        <end position="2938"/>
    </location>
</feature>
<feature type="region of interest" description="Disordered" evidence="1">
    <location>
        <begin position="3263"/>
        <end position="3399"/>
    </location>
</feature>
<feature type="compositionally biased region" description="Basic and acidic residues" evidence="1">
    <location>
        <begin position="2367"/>
        <end position="2376"/>
    </location>
</feature>
<feature type="region of interest" description="Disordered" evidence="1">
    <location>
        <begin position="2086"/>
        <end position="2146"/>
    </location>
</feature>
<feature type="region of interest" description="Disordered" evidence="1">
    <location>
        <begin position="1"/>
        <end position="82"/>
    </location>
</feature>
<feature type="region of interest" description="Disordered" evidence="1">
    <location>
        <begin position="737"/>
        <end position="765"/>
    </location>
</feature>
<organism evidence="2 3">
    <name type="scientific">Besnoitia besnoiti</name>
    <name type="common">Apicomplexan protozoan</name>
    <dbReference type="NCBI Taxonomy" id="94643"/>
    <lineage>
        <taxon>Eukaryota</taxon>
        <taxon>Sar</taxon>
        <taxon>Alveolata</taxon>
        <taxon>Apicomplexa</taxon>
        <taxon>Conoidasida</taxon>
        <taxon>Coccidia</taxon>
        <taxon>Eucoccidiorida</taxon>
        <taxon>Eimeriorina</taxon>
        <taxon>Sarcocystidae</taxon>
        <taxon>Besnoitia</taxon>
    </lineage>
</organism>
<feature type="region of interest" description="Disordered" evidence="1">
    <location>
        <begin position="2246"/>
        <end position="2304"/>
    </location>
</feature>
<feature type="compositionally biased region" description="Basic and acidic residues" evidence="1">
    <location>
        <begin position="2095"/>
        <end position="2105"/>
    </location>
</feature>
<feature type="region of interest" description="Disordered" evidence="1">
    <location>
        <begin position="3748"/>
        <end position="3768"/>
    </location>
</feature>
<feature type="compositionally biased region" description="Gly residues" evidence="1">
    <location>
        <begin position="2590"/>
        <end position="2599"/>
    </location>
</feature>
<feature type="region of interest" description="Disordered" evidence="1">
    <location>
        <begin position="3497"/>
        <end position="3516"/>
    </location>
</feature>
<feature type="compositionally biased region" description="Low complexity" evidence="1">
    <location>
        <begin position="2247"/>
        <end position="2290"/>
    </location>
</feature>
<dbReference type="RefSeq" id="XP_029222444.1">
    <property type="nucleotide sequence ID" value="XM_029359531.1"/>
</dbReference>
<feature type="region of interest" description="Disordered" evidence="1">
    <location>
        <begin position="1907"/>
        <end position="1951"/>
    </location>
</feature>
<feature type="compositionally biased region" description="Low complexity" evidence="1">
    <location>
        <begin position="2941"/>
        <end position="2950"/>
    </location>
</feature>
<feature type="region of interest" description="Disordered" evidence="1">
    <location>
        <begin position="3417"/>
        <end position="3455"/>
    </location>
</feature>
<reference evidence="2 3" key="1">
    <citation type="submission" date="2017-09" db="EMBL/GenBank/DDBJ databases">
        <title>Genome sequencing of Besnoitia besnoiti strain Bb-Ger1.</title>
        <authorList>
            <person name="Schares G."/>
            <person name="Venepally P."/>
            <person name="Lorenzi H.A."/>
        </authorList>
    </citation>
    <scope>NUCLEOTIDE SEQUENCE [LARGE SCALE GENOMIC DNA]</scope>
    <source>
        <strain evidence="2 3">Bb-Ger1</strain>
    </source>
</reference>
<feature type="region of interest" description="Disordered" evidence="1">
    <location>
        <begin position="2987"/>
        <end position="3008"/>
    </location>
</feature>
<dbReference type="OrthoDB" id="332940at2759"/>
<feature type="region of interest" description="Disordered" evidence="1">
    <location>
        <begin position="2590"/>
        <end position="2615"/>
    </location>
</feature>
<feature type="region of interest" description="Disordered" evidence="1">
    <location>
        <begin position="115"/>
        <end position="168"/>
    </location>
</feature>
<feature type="compositionally biased region" description="Basic and acidic residues" evidence="1">
    <location>
        <begin position="575"/>
        <end position="587"/>
    </location>
</feature>
<sequence>MAARRPRAPSGEPFFTSSSASNSYFFCSSGESHSHERDREGALDSSSRLYSPVLTPPLLQPTSAARPSTALPHSFPGGRPLSVAELGAGRHSAPLTFSLSGCIAQASPPFLSPPCSLSSPLPSGSPAPSPSLSSATCSPFASSRPQTETPGGAVRLPPPLSEAHPSPLSLSASLPAPASFSACLSLRSSGASFPASAPTVCHAYPAVAVSGLPSPAAGSAFSSAAQSADVFSALDAWESPQEPPDARERRPSSCASRQPHTERAFRPALGRAQGGGGVIAPLRPPTSPPFQKTLQGETPAEGGAAKHSRRIASPARSLSPASSASLRPSSASVSSLSSSPPTAAASERGCGGPTPGVASVPAATPPLRSCVCPPQLSSWASCCRYCLTCIQCEKQLVFEEESGSVFLRQFLECRALLQHLAGVEKDKREAAEEVFFRSSSHPGVLLAFTAFAVSGQTERGFVLACIHAQHYAEVHTQRRRKEREDARRSGPRVSSQTETRGAKMDAQEEGVADGDDAEEGGEAAAPWALTCSSRDGERGESCRDAFSAAGDGGNARGERARRGGTDSRPAGRRALAGERGRPSERNGKARGSPRSSRRPSAGCASTEEGDAARLDFSFSLTPPWAAPLSLAHVGWRQSPRASSLPLALGRAASPQAPPASAAAACSSALQVLCATLLLRRVVLPHWAAFSSAERIASSYLLAHALLHASPLLRPHLHRLVSAVLAIRTQRERERQARLDAAEAAAGRDARRRSAPCASRHARHIVSPDARRPSLSLAFAGSASPLRGSRAPGGSGRSGDLSVSPRERQAAETAEPRVVASGREAGARATRAEAASVYSKARSDSEGEEEGDPGGMEPETLEEDGAAAWRSRRRSQTRDVSLEGCCRASCSAENASMHLEEGAMSDEKERQGEEGAWIQFRLHLLTLLRLCLEPPFGPSSSFSGSSVPPPPRPPPAALLDAQLSLLSLLLSLVDENAFGALVLPLSFSSLERHSSLFNQILPSSAGLASASFCAGAPGPSPSSVPSASYALGAASPLFCPFLMVLLDVLLKALRELVPASSACFGLVFTGLTAGGGSSASAALALDARHAGGSALALTKARLGPQFSLPSPLLARAIVDLYRALLRAASRLSALFFQPPAFSLAWGADGSSALRFSASSHAPTTCALSPSFCLARRPILPACLGEGAPSIEEKEGPRRRKGSQRLDLRQENIFRYLLLFWEDLLRPLTFSVPSFSSLFLTLLRCSSSRLTDAEYIEVAVSCVKGLAAFPTFLVTFELCCASLSALAGRLLPPVSARRARPAAARRRKGTFRTDRLLSAMRRNESDARSSSFGFPRGALKAEGDAEAGLCRAARGGLTPDGCGGERQTTGRLLACADERQALIRRGQRADVTPMREGHQGRRRGESLGGREARLDAGGRGEETGDGGREEQEEDERDESEDQAARRRAETPFAFQRDEMMLPGALEGDGAFSLAGVGPCGEAETHSEHKGGKGKAYTGGRGASRAPRGGREALRCISGAEEDALETALRGDVDARGPEPGAKSRSGCFALPPNPVTPSRWSASLRPRRALLPCADSPSVARDGHRLGAALCLACLSCLSAAPTCSGRRRSRGSRRRMGRRAGGQLPLALLRGVLESCQRLAARVPGTAKQITEGALEICIELLGRYLRMFDTLLLEEEEDGASFVFAYDESQERRAGAARHHGRAHSGTALVLHVVRLLSVLAASPHSDCFFPSSLPAASSPPLLLSLLLSLIVPYCQLPPSEEKQLLEHRSTSLSFALYPPSPASKPSQTLEQAAPPRSFRLSPYLSVYRARHPGASACSPASRCACAKRLERPRRSPQAARRQGAVARFRQGRSASALQSEAERPPPYRPVSPAPRFAAPEEIAARRGRAGTATAALSAAAQIQGRGGAGLPLGAEEAGEDRETPREPGGEGERMGEPRADGEPAGGRGGSEPPLRCCRCACVVSLGAADCAGGRSSRGRRDAEALLPRSAEESRESLSQRAQGHEGATENLAWDVNGVVSARPAASSSASSLPALPPRRSQGACAPTGACAQYSSSYGASHSALRAVCRLRNEGKGALLHTVSSCAGAADPEDREPTGSRRDSAARPLEAAAEAERGGETHFRDRTDAHEGNSGGARGERQEEGRAWVRNRRRRARRGEARLQRQAQLACVADGIEEEEDEEEDGSIRTAFLKLIRTLERPQRRRLLPAGGAYPFVAFGAADRLELLAPYSPFVERLPRSCACDASSRSFSSSRSSRSSSVSRSTSRSRFCPSSSSSSIAVFSGSSSDSTETEEGHVAPAALPAMQAREPRGFYRETCFEAFGCAAFRPRCASSAAPALSGEEEEAIDDEDSFESEEEDLLESEETLARAEEGEESRRALWTAAAVVEAASSAVQLGEARKREGAPRWWKMTEVALWAVGSVSATLARLPAPQAAVSSQGVAAPEAGQLARGPADYRGRGSAQETGRGSADARSRRVPAAMAQALWSASSSAGVESLIKTVAAILTASGQKAARVCAEKTAQNGMRGEEPLQSRGQLAEGTEPEEAEKAMGANKPPFVFDAAPERLPSFAASVSAGAAGLNGRGYGAGDGRGAPCGGVEGDEEPGREESEKEEDLPLLKGRSLIVAKNLAGYLVTHYGADELHALARLALRSCTDPNQHTVVRLCSFVAFEGLVAALKETPPGVAFEADLIPAVIENAGGLLPRLSATTCGDFLHLLLRILRGFPVAAHLYSPPHMQSLMWRAWQKAAQMPQLNGVFQALLKACLAVSAQDGKPTGAETREAGDACEAAVSLAIQERLVPRLFGLLEKHRVDVTAHQAQESLQRGLETSSEPESAEPGRRASSSALRSSPYVACMCVEAVQTVFASQPLQAPSRRPFFGPLDTVPRAVTPECRQPAGRRFSAGAELARDPGVAFLMELDRAGKRDGGEGEQRGELRRSPPRASSVAAASRARRSCVGDEGGEVLAEDCEGGTGEVSRAFASHRESASVEEELVAGGARPSEDGGRGDSPRLFVVSPLLPLLWDCMREICGVCMLTEDDELLRLGSECIAVFLLHTHPPSLPPPHPCAFVSSVVPLRSAAQAAEPEDGGAQSSGDCERLALCHPQGASSEGLAPSFAFLSCSPHATGEPEARQEEARWSSLDRERRRMTEALLFPYVLPVAGRLLNDTSLDDSAATHVAGLWETIFFCFFFDRALLFPSHLQELLVLLVRRHARASGENVVEAESGKRQRADLLTATCWLTLFDVPSLFSLLANTPLEEREAELAGAQPGGATRSAQARRSSGEEAATRDALRGHSGEECSPRRERKALDSADLRKRTAAEGEEYRGEGEGVAESTRLRATDRERRAESQSVQHREGMEQDGLYVRTCRRDLRGDGDLQKEQQSVSPSEPRDAARSSSLSRSMLAYLVTEVLSALRGLRPPPEGEGDGDEEGWPKRARRGARPGAHNEEKGAEMEASPEFIRLRYTRNVHINLVCALLAHCDAATLRALVADSLEGRGGRLAGGRPRGGTLSSGRASAPAVSCEAERGDFSFSGFPRSPREFQETCRPAARRCSVEQQRARGRQRGDASSDFEGERSLATELLCHVLRLGLPAERLRQAALSADRSLSLASASSSQAPYSASAPQRSRSLESFRLASLSAEGLHHAADGRACRSISGTYRHELFDGEPAKQGVEHAHDFGRFASGQPSASGGPLTHGQEFSEIRGLFRRERDFASATSPRRGRAESSGVGVNEDAFLVRRAEGPRPLSASLCEERGDQPAAKGEMEPADSLLYGQRPDRLTSTLARSVTTRGAQPVTAFLLREILQISEQQGCFGCVAAACPRRRALDERRGGWPGGADATRHLLLPQESDPKQDAADRLLAKTLSRRARGRRTIFDERRARDPLFLDPSEERVLSFLRDCVARMSRLESWALDRRVKSLWGDLDWRLRELIAQLAAPRREAGVVRSAPRSLCAENCFTGEEPFLPRPAGDRDREASSGPASLQGTAFYSHARGAADVLDPGFAEPVSRTGHRDARRGAAAERQESACPILQGLHIGAVSVVQLRDDASSATHDVAFVSSWDEELRKRDYSLERAARPAGLLSDAAEGTDRELIQQAAGDALQGDPGLGACSLAEAASWAKQFRELRRTRGDLGRRQAELLRRMRGPRACFSQAELYEDDEAAMKCD</sequence>
<feature type="compositionally biased region" description="Basic and acidic residues" evidence="1">
    <location>
        <begin position="737"/>
        <end position="748"/>
    </location>
</feature>
<feature type="region of interest" description="Disordered" evidence="1">
    <location>
        <begin position="2922"/>
        <end position="2950"/>
    </location>
</feature>
<evidence type="ECO:0000313" key="2">
    <source>
        <dbReference type="EMBL" id="PFH38435.1"/>
    </source>
</evidence>
<feature type="region of interest" description="Disordered" evidence="1">
    <location>
        <begin position="1830"/>
        <end position="1875"/>
    </location>
</feature>
<feature type="compositionally biased region" description="Low complexity" evidence="1">
    <location>
        <begin position="589"/>
        <end position="602"/>
    </location>
</feature>